<dbReference type="InterPro" id="IPR038662">
    <property type="entry name" value="ATP_synth_F0_csu_sf"/>
</dbReference>
<evidence type="ECO:0000256" key="6">
    <source>
        <dbReference type="ARBA" id="ARBA00023065"/>
    </source>
</evidence>
<dbReference type="Proteomes" id="UP000003597">
    <property type="component" value="Unassembled WGS sequence"/>
</dbReference>
<comment type="caution">
    <text evidence="8">Lacks conserved residue(s) required for the propagation of feature annotation.</text>
</comment>
<dbReference type="Pfam" id="PF00137">
    <property type="entry name" value="ATP-synt_C"/>
    <property type="match status" value="1"/>
</dbReference>
<feature type="transmembrane region" description="Helical" evidence="8">
    <location>
        <begin position="12"/>
        <end position="37"/>
    </location>
</feature>
<keyword evidence="8" id="KW-1003">Cell membrane</keyword>
<feature type="domain" description="V-ATPase proteolipid subunit C-like" evidence="9">
    <location>
        <begin position="22"/>
        <end position="85"/>
    </location>
</feature>
<evidence type="ECO:0000256" key="5">
    <source>
        <dbReference type="ARBA" id="ARBA00022989"/>
    </source>
</evidence>
<evidence type="ECO:0000313" key="11">
    <source>
        <dbReference type="Proteomes" id="UP000003597"/>
    </source>
</evidence>
<dbReference type="GO" id="GO:0005886">
    <property type="term" value="C:plasma membrane"/>
    <property type="evidence" value="ECO:0007669"/>
    <property type="project" value="UniProtKB-SubCell"/>
</dbReference>
<keyword evidence="8" id="KW-0813">Transport</keyword>
<keyword evidence="3 8" id="KW-0812">Transmembrane</keyword>
<dbReference type="InterPro" id="IPR000454">
    <property type="entry name" value="ATP_synth_F0_csu"/>
</dbReference>
<comment type="similarity">
    <text evidence="2 8">Belongs to the ATPase C chain family.</text>
</comment>
<comment type="function">
    <text evidence="8">F(1)F(0) ATP synthase produces ATP from ADP in the presence of a proton or sodium gradient. F-type ATPases consist of two structural domains, F(1) containing the extramembraneous catalytic core and F(0) containing the membrane proton channel, linked together by a central stalk and a peripheral stalk. During catalysis, ATP synthesis in the catalytic domain of F(1) is coupled via a rotary mechanism of the central stalk subunits to proton translocation.</text>
</comment>
<keyword evidence="5 8" id="KW-1133">Transmembrane helix</keyword>
<sequence length="92" mass="9533">MPQSQTESRKIIMDLVVACSVIGAALAIGLATLGAAIGQGIAVSRATEIIGKNPNAKKEVMGGLFLGLLMIVALMLFALAIAVILLWVNPFI</sequence>
<dbReference type="GO" id="GO:0008289">
    <property type="term" value="F:lipid binding"/>
    <property type="evidence" value="ECO:0007669"/>
    <property type="project" value="UniProtKB-KW"/>
</dbReference>
<keyword evidence="4 8" id="KW-0375">Hydrogen ion transport</keyword>
<dbReference type="CDD" id="cd18121">
    <property type="entry name" value="ATP-synt_Fo_c"/>
    <property type="match status" value="1"/>
</dbReference>
<dbReference type="PRINTS" id="PR00124">
    <property type="entry name" value="ATPASEC"/>
</dbReference>
<comment type="caution">
    <text evidence="10">The sequence shown here is derived from an EMBL/GenBank/DDBJ whole genome shotgun (WGS) entry which is preliminary data.</text>
</comment>
<evidence type="ECO:0000256" key="1">
    <source>
        <dbReference type="ARBA" id="ARBA00004141"/>
    </source>
</evidence>
<gene>
    <name evidence="8" type="primary">atpE</name>
    <name evidence="10" type="ORF">HMPREF0557_02637</name>
</gene>
<keyword evidence="11" id="KW-1185">Reference proteome</keyword>
<dbReference type="SUPFAM" id="SSF81333">
    <property type="entry name" value="F1F0 ATP synthase subunit C"/>
    <property type="match status" value="1"/>
</dbReference>
<keyword evidence="8" id="KW-0138">CF(0)</keyword>
<organism evidence="10 11">
    <name type="scientific">Listeria innocua ATCC 33091</name>
    <dbReference type="NCBI Taxonomy" id="1002366"/>
    <lineage>
        <taxon>Bacteria</taxon>
        <taxon>Bacillati</taxon>
        <taxon>Bacillota</taxon>
        <taxon>Bacilli</taxon>
        <taxon>Bacillales</taxon>
        <taxon>Listeriaceae</taxon>
        <taxon>Listeria</taxon>
    </lineage>
</organism>
<evidence type="ECO:0000256" key="4">
    <source>
        <dbReference type="ARBA" id="ARBA00022781"/>
    </source>
</evidence>
<dbReference type="InterPro" id="IPR035921">
    <property type="entry name" value="F/V-ATP_Csub_sf"/>
</dbReference>
<dbReference type="Gene3D" id="1.20.20.10">
    <property type="entry name" value="F1F0 ATP synthase subunit C"/>
    <property type="match status" value="1"/>
</dbReference>
<evidence type="ECO:0000256" key="3">
    <source>
        <dbReference type="ARBA" id="ARBA00022692"/>
    </source>
</evidence>
<evidence type="ECO:0000256" key="8">
    <source>
        <dbReference type="HAMAP-Rule" id="MF_01396"/>
    </source>
</evidence>
<keyword evidence="8" id="KW-0446">Lipid-binding</keyword>
<dbReference type="AlphaFoldDB" id="A0AB72Z6N1"/>
<comment type="function">
    <text evidence="8">Key component of the F(0) channel; it plays a direct role in translocation across the membrane. A homomeric c-ring of between 10-14 subunits forms the central stalk rotor element with the F(1) delta and epsilon subunits.</text>
</comment>
<dbReference type="GO" id="GO:0045259">
    <property type="term" value="C:proton-transporting ATP synthase complex"/>
    <property type="evidence" value="ECO:0007669"/>
    <property type="project" value="UniProtKB-KW"/>
</dbReference>
<evidence type="ECO:0000259" key="9">
    <source>
        <dbReference type="Pfam" id="PF00137"/>
    </source>
</evidence>
<reference evidence="10 11" key="1">
    <citation type="submission" date="2011-08" db="EMBL/GenBank/DDBJ databases">
        <authorList>
            <person name="Weinstock G."/>
            <person name="Sodergren E."/>
            <person name="Clifton S."/>
            <person name="Fulton L."/>
            <person name="Fulton B."/>
            <person name="Courtney L."/>
            <person name="Fronick C."/>
            <person name="Harrison M."/>
            <person name="Strong C."/>
            <person name="Farmer C."/>
            <person name="Delahaunty K."/>
            <person name="Markovic C."/>
            <person name="Hall O."/>
            <person name="Minx P."/>
            <person name="Tomlinson C."/>
            <person name="Mitreva M."/>
            <person name="Hou S."/>
            <person name="Chen J."/>
            <person name="Wollam A."/>
            <person name="Pepin K.H."/>
            <person name="Johnson M."/>
            <person name="Bhonagiri V."/>
            <person name="Zhang X."/>
            <person name="Suruliraj S."/>
            <person name="Warren W."/>
            <person name="Chinwalla A."/>
            <person name="Mardis E.R."/>
            <person name="Wilson R.K."/>
        </authorList>
    </citation>
    <scope>NUCLEOTIDE SEQUENCE [LARGE SCALE GENOMIC DNA]</scope>
    <source>
        <strain evidence="10 11">ATCC 33091</strain>
    </source>
</reference>
<evidence type="ECO:0000256" key="2">
    <source>
        <dbReference type="ARBA" id="ARBA00006704"/>
    </source>
</evidence>
<dbReference type="HAMAP" id="MF_01396">
    <property type="entry name" value="ATP_synth_c_bact"/>
    <property type="match status" value="1"/>
</dbReference>
<keyword evidence="8" id="KW-0066">ATP synthesis</keyword>
<dbReference type="GO" id="GO:0033177">
    <property type="term" value="C:proton-transporting two-sector ATPase complex, proton-transporting domain"/>
    <property type="evidence" value="ECO:0007669"/>
    <property type="project" value="InterPro"/>
</dbReference>
<evidence type="ECO:0000313" key="10">
    <source>
        <dbReference type="EMBL" id="EHN60306.1"/>
    </source>
</evidence>
<feature type="transmembrane region" description="Helical" evidence="8">
    <location>
        <begin position="64"/>
        <end position="88"/>
    </location>
</feature>
<accession>A0AB72Z6N1</accession>
<dbReference type="EMBL" id="AGCN01000041">
    <property type="protein sequence ID" value="EHN60306.1"/>
    <property type="molecule type" value="Genomic_DNA"/>
</dbReference>
<dbReference type="InterPro" id="IPR002379">
    <property type="entry name" value="ATPase_proteolipid_c-like_dom"/>
</dbReference>
<evidence type="ECO:0000256" key="7">
    <source>
        <dbReference type="ARBA" id="ARBA00023136"/>
    </source>
</evidence>
<proteinExistence type="inferred from homology"/>
<protein>
    <recommendedName>
        <fullName evidence="8">ATP synthase subunit c</fullName>
    </recommendedName>
    <alternativeName>
        <fullName evidence="8">ATP synthase F(0) sector subunit c</fullName>
    </alternativeName>
    <alternativeName>
        <fullName evidence="8">F-type ATPase subunit c</fullName>
        <shortName evidence="8">F-ATPase subunit c</shortName>
    </alternativeName>
    <alternativeName>
        <fullName evidence="8">Lipid-binding protein</fullName>
    </alternativeName>
</protein>
<comment type="subcellular location">
    <subcellularLocation>
        <location evidence="8">Cell membrane</location>
        <topology evidence="8">Multi-pass membrane protein</topology>
    </subcellularLocation>
    <subcellularLocation>
        <location evidence="1">Membrane</location>
        <topology evidence="1">Multi-pass membrane protein</topology>
    </subcellularLocation>
</comment>
<dbReference type="GO" id="GO:0046933">
    <property type="term" value="F:proton-transporting ATP synthase activity, rotational mechanism"/>
    <property type="evidence" value="ECO:0007669"/>
    <property type="project" value="UniProtKB-UniRule"/>
</dbReference>
<keyword evidence="7 8" id="KW-0472">Membrane</keyword>
<name>A0AB72Z6N1_LISIO</name>
<keyword evidence="6 8" id="KW-0406">Ion transport</keyword>